<evidence type="ECO:0000313" key="1">
    <source>
        <dbReference type="EMBL" id="KAJ9077003.1"/>
    </source>
</evidence>
<protein>
    <submittedName>
        <fullName evidence="1">Uncharacterized protein</fullName>
    </submittedName>
</protein>
<reference evidence="1" key="1">
    <citation type="submission" date="2022-04" db="EMBL/GenBank/DDBJ databases">
        <title>Genome of the entomopathogenic fungus Entomophthora muscae.</title>
        <authorList>
            <person name="Elya C."/>
            <person name="Lovett B.R."/>
            <person name="Lee E."/>
            <person name="Macias A.M."/>
            <person name="Hajek A.E."/>
            <person name="De Bivort B.L."/>
            <person name="Kasson M.T."/>
            <person name="De Fine Licht H.H."/>
            <person name="Stajich J.E."/>
        </authorList>
    </citation>
    <scope>NUCLEOTIDE SEQUENCE</scope>
    <source>
        <strain evidence="1">Berkeley</strain>
    </source>
</reference>
<comment type="caution">
    <text evidence="1">The sequence shown here is derived from an EMBL/GenBank/DDBJ whole genome shotgun (WGS) entry which is preliminary data.</text>
</comment>
<name>A0ACC2TQP5_9FUNG</name>
<organism evidence="1 2">
    <name type="scientific">Entomophthora muscae</name>
    <dbReference type="NCBI Taxonomy" id="34485"/>
    <lineage>
        <taxon>Eukaryota</taxon>
        <taxon>Fungi</taxon>
        <taxon>Fungi incertae sedis</taxon>
        <taxon>Zoopagomycota</taxon>
        <taxon>Entomophthoromycotina</taxon>
        <taxon>Entomophthoromycetes</taxon>
        <taxon>Entomophthorales</taxon>
        <taxon>Entomophthoraceae</taxon>
        <taxon>Entomophthora</taxon>
    </lineage>
</organism>
<accession>A0ACC2TQP5</accession>
<sequence>MDQEELKIGITVVAARNLVNKDIPFFGKNDAFAVVQVGGQVNKTRTIPNAGKNAHWNETFYYTITPESEILIKVFDEDILKNDFIGEMRLTTLLIYEEGSYEGWFSLHKGEKTRGEVHVRIHYIP</sequence>
<keyword evidence="2" id="KW-1185">Reference proteome</keyword>
<evidence type="ECO:0000313" key="2">
    <source>
        <dbReference type="Proteomes" id="UP001165960"/>
    </source>
</evidence>
<dbReference type="Proteomes" id="UP001165960">
    <property type="component" value="Unassembled WGS sequence"/>
</dbReference>
<proteinExistence type="predicted"/>
<dbReference type="EMBL" id="QTSX02002229">
    <property type="protein sequence ID" value="KAJ9077003.1"/>
    <property type="molecule type" value="Genomic_DNA"/>
</dbReference>
<gene>
    <name evidence="1" type="ORF">DSO57_1020899</name>
</gene>